<evidence type="ECO:0000256" key="8">
    <source>
        <dbReference type="ARBA" id="ARBA00022801"/>
    </source>
</evidence>
<reference evidence="15 16" key="1">
    <citation type="journal article" date="2021" name="Sci. Rep.">
        <title>The distribution of antibiotic resistance genes in chicken gut microbiota commensals.</title>
        <authorList>
            <person name="Juricova H."/>
            <person name="Matiasovicova J."/>
            <person name="Kubasova T."/>
            <person name="Cejkova D."/>
            <person name="Rychlik I."/>
        </authorList>
    </citation>
    <scope>NUCLEOTIDE SEQUENCE [LARGE SCALE GENOMIC DNA]</scope>
    <source>
        <strain evidence="15 16">An562</strain>
    </source>
</reference>
<comment type="similarity">
    <text evidence="3">Belongs to the peptidase M50B family.</text>
</comment>
<dbReference type="RefSeq" id="WP_205050753.1">
    <property type="nucleotide sequence ID" value="NZ_JACJKX010000015.1"/>
</dbReference>
<evidence type="ECO:0000259" key="14">
    <source>
        <dbReference type="Pfam" id="PF02163"/>
    </source>
</evidence>
<evidence type="ECO:0000313" key="15">
    <source>
        <dbReference type="EMBL" id="MBM6929166.1"/>
    </source>
</evidence>
<keyword evidence="7" id="KW-0479">Metal-binding</keyword>
<comment type="cofactor">
    <cofactor evidence="1">
        <name>Zn(2+)</name>
        <dbReference type="ChEBI" id="CHEBI:29105"/>
    </cofactor>
</comment>
<feature type="transmembrane region" description="Helical" evidence="13">
    <location>
        <begin position="48"/>
        <end position="77"/>
    </location>
</feature>
<dbReference type="CDD" id="cd06158">
    <property type="entry name" value="S2P-M50_like_1"/>
    <property type="match status" value="1"/>
</dbReference>
<keyword evidence="10 13" id="KW-1133">Transmembrane helix</keyword>
<evidence type="ECO:0000256" key="7">
    <source>
        <dbReference type="ARBA" id="ARBA00022723"/>
    </source>
</evidence>
<evidence type="ECO:0000256" key="10">
    <source>
        <dbReference type="ARBA" id="ARBA00022989"/>
    </source>
</evidence>
<keyword evidence="12 13" id="KW-0472">Membrane</keyword>
<evidence type="ECO:0000256" key="5">
    <source>
        <dbReference type="ARBA" id="ARBA00022670"/>
    </source>
</evidence>
<evidence type="ECO:0000256" key="6">
    <source>
        <dbReference type="ARBA" id="ARBA00022692"/>
    </source>
</evidence>
<evidence type="ECO:0000256" key="4">
    <source>
        <dbReference type="ARBA" id="ARBA00022475"/>
    </source>
</evidence>
<evidence type="ECO:0000256" key="13">
    <source>
        <dbReference type="SAM" id="Phobius"/>
    </source>
</evidence>
<keyword evidence="16" id="KW-1185">Reference proteome</keyword>
<dbReference type="EMBL" id="JACJKX010000015">
    <property type="protein sequence ID" value="MBM6929166.1"/>
    <property type="molecule type" value="Genomic_DNA"/>
</dbReference>
<protein>
    <submittedName>
        <fullName evidence="15">Site-2 protease family protein</fullName>
    </submittedName>
</protein>
<feature type="transmembrane region" description="Helical" evidence="13">
    <location>
        <begin position="7"/>
        <end position="28"/>
    </location>
</feature>
<dbReference type="InterPro" id="IPR008915">
    <property type="entry name" value="Peptidase_M50"/>
</dbReference>
<dbReference type="PANTHER" id="PTHR35864:SF1">
    <property type="entry name" value="ZINC METALLOPROTEASE YWHC-RELATED"/>
    <property type="match status" value="1"/>
</dbReference>
<evidence type="ECO:0000256" key="1">
    <source>
        <dbReference type="ARBA" id="ARBA00001947"/>
    </source>
</evidence>
<name>A0ABS2GUP2_9BURK</name>
<dbReference type="InterPro" id="IPR052348">
    <property type="entry name" value="Metallopeptidase_M50B"/>
</dbReference>
<dbReference type="GO" id="GO:0006508">
    <property type="term" value="P:proteolysis"/>
    <property type="evidence" value="ECO:0007669"/>
    <property type="project" value="UniProtKB-KW"/>
</dbReference>
<feature type="domain" description="Peptidase M50" evidence="14">
    <location>
        <begin position="134"/>
        <end position="190"/>
    </location>
</feature>
<dbReference type="Pfam" id="PF02163">
    <property type="entry name" value="Peptidase_M50"/>
    <property type="match status" value="1"/>
</dbReference>
<keyword evidence="4" id="KW-1003">Cell membrane</keyword>
<keyword evidence="11" id="KW-0482">Metalloprotease</keyword>
<dbReference type="PANTHER" id="PTHR35864">
    <property type="entry name" value="ZINC METALLOPROTEASE MJ0611-RELATED"/>
    <property type="match status" value="1"/>
</dbReference>
<dbReference type="Proteomes" id="UP000777002">
    <property type="component" value="Unassembled WGS sequence"/>
</dbReference>
<feature type="transmembrane region" description="Helical" evidence="13">
    <location>
        <begin position="184"/>
        <end position="204"/>
    </location>
</feature>
<comment type="caution">
    <text evidence="15">The sequence shown here is derived from an EMBL/GenBank/DDBJ whole genome shotgun (WGS) entry which is preliminary data.</text>
</comment>
<feature type="transmembrane region" description="Helical" evidence="13">
    <location>
        <begin position="98"/>
        <end position="123"/>
    </location>
</feature>
<evidence type="ECO:0000256" key="2">
    <source>
        <dbReference type="ARBA" id="ARBA00004651"/>
    </source>
</evidence>
<gene>
    <name evidence="15" type="ORF">H5985_07790</name>
</gene>
<dbReference type="InterPro" id="IPR044537">
    <property type="entry name" value="Rip2-like"/>
</dbReference>
<keyword evidence="6 13" id="KW-0812">Transmembrane</keyword>
<keyword evidence="8" id="KW-0378">Hydrolase</keyword>
<organism evidence="15 16">
    <name type="scientific">Parasutterella secunda</name>
    <dbReference type="NCBI Taxonomy" id="626947"/>
    <lineage>
        <taxon>Bacteria</taxon>
        <taxon>Pseudomonadati</taxon>
        <taxon>Pseudomonadota</taxon>
        <taxon>Betaproteobacteria</taxon>
        <taxon>Burkholderiales</taxon>
        <taxon>Sutterellaceae</taxon>
        <taxon>Parasutterella</taxon>
    </lineage>
</organism>
<evidence type="ECO:0000256" key="11">
    <source>
        <dbReference type="ARBA" id="ARBA00023049"/>
    </source>
</evidence>
<evidence type="ECO:0000256" key="9">
    <source>
        <dbReference type="ARBA" id="ARBA00022833"/>
    </source>
</evidence>
<keyword evidence="9" id="KW-0862">Zinc</keyword>
<proteinExistence type="inferred from homology"/>
<comment type="subcellular location">
    <subcellularLocation>
        <location evidence="2">Cell membrane</location>
        <topology evidence="2">Multi-pass membrane protein</topology>
    </subcellularLocation>
</comment>
<keyword evidence="5 15" id="KW-0645">Protease</keyword>
<sequence length="215" mass="23880">MNELYNIAVYVIPLIFAITMHEAAHGWVASRYGDQTASMLGRVTLNPIPHIDLVGTIIVPGVLLLGSAVTGLGGILLGWAKPVPINTRNLHPFRQGMFMVALAGPLSNLLQALFWLLLLKIFILTGFISQSLLDLTIAGVMVNFYLMAFNLLPLPPLDGGRIVTMLLPYEAAVKFSEIERYGMIILVVLIISGFLTYFMHPFVWTARELLRWVLF</sequence>
<feature type="transmembrane region" description="Helical" evidence="13">
    <location>
        <begin position="135"/>
        <end position="152"/>
    </location>
</feature>
<evidence type="ECO:0000313" key="16">
    <source>
        <dbReference type="Proteomes" id="UP000777002"/>
    </source>
</evidence>
<accession>A0ABS2GUP2</accession>
<evidence type="ECO:0000256" key="12">
    <source>
        <dbReference type="ARBA" id="ARBA00023136"/>
    </source>
</evidence>
<dbReference type="GO" id="GO:0008233">
    <property type="term" value="F:peptidase activity"/>
    <property type="evidence" value="ECO:0007669"/>
    <property type="project" value="UniProtKB-KW"/>
</dbReference>
<evidence type="ECO:0000256" key="3">
    <source>
        <dbReference type="ARBA" id="ARBA00007931"/>
    </source>
</evidence>